<dbReference type="EMBL" id="JACHVA010000127">
    <property type="protein sequence ID" value="MBC2603559.1"/>
    <property type="molecule type" value="Genomic_DNA"/>
</dbReference>
<gene>
    <name evidence="2" type="ORF">H5P30_17395</name>
</gene>
<dbReference type="AlphaFoldDB" id="A0A7X1E5W0"/>
<dbReference type="InterPro" id="IPR036249">
    <property type="entry name" value="Thioredoxin-like_sf"/>
</dbReference>
<dbReference type="GO" id="GO:0009055">
    <property type="term" value="F:electron transfer activity"/>
    <property type="evidence" value="ECO:0007669"/>
    <property type="project" value="TreeGrafter"/>
</dbReference>
<organism evidence="2 3">
    <name type="scientific">Puniceicoccus vermicola</name>
    <dbReference type="NCBI Taxonomy" id="388746"/>
    <lineage>
        <taxon>Bacteria</taxon>
        <taxon>Pseudomonadati</taxon>
        <taxon>Verrucomicrobiota</taxon>
        <taxon>Opitutia</taxon>
        <taxon>Puniceicoccales</taxon>
        <taxon>Puniceicoccaceae</taxon>
        <taxon>Puniceicoccus</taxon>
    </lineage>
</organism>
<dbReference type="Gene3D" id="3.40.30.10">
    <property type="entry name" value="Glutaredoxin"/>
    <property type="match status" value="1"/>
</dbReference>
<dbReference type="SUPFAM" id="SSF52833">
    <property type="entry name" value="Thioredoxin-like"/>
    <property type="match status" value="1"/>
</dbReference>
<dbReference type="GO" id="GO:0045454">
    <property type="term" value="P:cell redox homeostasis"/>
    <property type="evidence" value="ECO:0007669"/>
    <property type="project" value="TreeGrafter"/>
</dbReference>
<dbReference type="PROSITE" id="PS51354">
    <property type="entry name" value="GLUTAREDOXIN_2"/>
    <property type="match status" value="1"/>
</dbReference>
<keyword evidence="3" id="KW-1185">Reference proteome</keyword>
<dbReference type="PANTHER" id="PTHR34386">
    <property type="entry name" value="GLUTAREDOXIN"/>
    <property type="match status" value="1"/>
</dbReference>
<evidence type="ECO:0000313" key="2">
    <source>
        <dbReference type="EMBL" id="MBC2603559.1"/>
    </source>
</evidence>
<dbReference type="RefSeq" id="WP_185694183.1">
    <property type="nucleotide sequence ID" value="NZ_JACHVA010000127.1"/>
</dbReference>
<dbReference type="InterPro" id="IPR002109">
    <property type="entry name" value="Glutaredoxin"/>
</dbReference>
<dbReference type="GO" id="GO:0016740">
    <property type="term" value="F:transferase activity"/>
    <property type="evidence" value="ECO:0007669"/>
    <property type="project" value="UniProtKB-KW"/>
</dbReference>
<keyword evidence="2" id="KW-0808">Transferase</keyword>
<dbReference type="InterPro" id="IPR051548">
    <property type="entry name" value="Grx-like_ET"/>
</dbReference>
<evidence type="ECO:0000313" key="3">
    <source>
        <dbReference type="Proteomes" id="UP000525652"/>
    </source>
</evidence>
<evidence type="ECO:0000259" key="1">
    <source>
        <dbReference type="Pfam" id="PF00462"/>
    </source>
</evidence>
<name>A0A7X1E5W0_9BACT</name>
<dbReference type="PANTHER" id="PTHR34386:SF1">
    <property type="entry name" value="GLUTAREDOXIN-LIKE PROTEIN NRDH"/>
    <property type="match status" value="1"/>
</dbReference>
<sequence length="93" mass="10795">MKERPILYIKAGCPWCQEAQTFFNQHGVDVDILDVNRDKSAMNRMVEISGQTKTPTFEFRDFIVADFDTDEFMAELDEFPEIRIQLGIGDDED</sequence>
<proteinExistence type="predicted"/>
<comment type="caution">
    <text evidence="2">The sequence shown here is derived from an EMBL/GenBank/DDBJ whole genome shotgun (WGS) entry which is preliminary data.</text>
</comment>
<reference evidence="2 3" key="1">
    <citation type="submission" date="2020-07" db="EMBL/GenBank/DDBJ databases">
        <authorList>
            <person name="Feng X."/>
        </authorList>
    </citation>
    <scope>NUCLEOTIDE SEQUENCE [LARGE SCALE GENOMIC DNA]</scope>
    <source>
        <strain evidence="2 3">JCM14086</strain>
    </source>
</reference>
<dbReference type="Proteomes" id="UP000525652">
    <property type="component" value="Unassembled WGS sequence"/>
</dbReference>
<feature type="domain" description="Glutaredoxin" evidence="1">
    <location>
        <begin position="7"/>
        <end position="56"/>
    </location>
</feature>
<dbReference type="Pfam" id="PF00462">
    <property type="entry name" value="Glutaredoxin"/>
    <property type="match status" value="1"/>
</dbReference>
<accession>A0A7X1E5W0</accession>
<dbReference type="CDD" id="cd02976">
    <property type="entry name" value="NrdH"/>
    <property type="match status" value="1"/>
</dbReference>
<protein>
    <submittedName>
        <fullName evidence="2">Glutathione S-transferase N-terminal domain-containing protein</fullName>
    </submittedName>
</protein>